<dbReference type="GO" id="GO:0004719">
    <property type="term" value="F:protein-L-isoaspartate (D-aspartate) O-methyltransferase activity"/>
    <property type="evidence" value="ECO:0007669"/>
    <property type="project" value="InterPro"/>
</dbReference>
<organism evidence="4 5">
    <name type="scientific">Devosia nanyangense</name>
    <dbReference type="NCBI Taxonomy" id="1228055"/>
    <lineage>
        <taxon>Bacteria</taxon>
        <taxon>Pseudomonadati</taxon>
        <taxon>Pseudomonadota</taxon>
        <taxon>Alphaproteobacteria</taxon>
        <taxon>Hyphomicrobiales</taxon>
        <taxon>Devosiaceae</taxon>
        <taxon>Devosia</taxon>
    </lineage>
</organism>
<dbReference type="AlphaFoldDB" id="A0A933NZV5"/>
<dbReference type="InterPro" id="IPR029063">
    <property type="entry name" value="SAM-dependent_MTases_sf"/>
</dbReference>
<name>A0A933NZV5_9HYPH</name>
<protein>
    <recommendedName>
        <fullName evidence="2">Protein-L-isoaspartate O-methyltransferase</fullName>
    </recommendedName>
    <alternativeName>
        <fullName evidence="3">Protein L-isoaspartyl methyltransferase</fullName>
    </alternativeName>
</protein>
<dbReference type="CDD" id="cd02440">
    <property type="entry name" value="AdoMet_MTases"/>
    <property type="match status" value="1"/>
</dbReference>
<gene>
    <name evidence="4" type="ORF">HY834_15520</name>
</gene>
<dbReference type="EMBL" id="JACRAF010000046">
    <property type="protein sequence ID" value="MBI4923153.1"/>
    <property type="molecule type" value="Genomic_DNA"/>
</dbReference>
<dbReference type="SUPFAM" id="SSF53335">
    <property type="entry name" value="S-adenosyl-L-methionine-dependent methyltransferases"/>
    <property type="match status" value="1"/>
</dbReference>
<dbReference type="Proteomes" id="UP000782610">
    <property type="component" value="Unassembled WGS sequence"/>
</dbReference>
<evidence type="ECO:0000256" key="3">
    <source>
        <dbReference type="ARBA" id="ARBA00030757"/>
    </source>
</evidence>
<dbReference type="PANTHER" id="PTHR11579">
    <property type="entry name" value="PROTEIN-L-ISOASPARTATE O-METHYLTRANSFERASE"/>
    <property type="match status" value="1"/>
</dbReference>
<evidence type="ECO:0000313" key="4">
    <source>
        <dbReference type="EMBL" id="MBI4923153.1"/>
    </source>
</evidence>
<comment type="similarity">
    <text evidence="1">Belongs to the methyltransferase superfamily. L-isoaspartyl/D-aspartyl protein methyltransferase family.</text>
</comment>
<evidence type="ECO:0000313" key="5">
    <source>
        <dbReference type="Proteomes" id="UP000782610"/>
    </source>
</evidence>
<proteinExistence type="inferred from homology"/>
<sequence length="217" mass="22770">MTDFDHARKTMVDNQLRTANVTDRRVLAAMGEVPRERFVPGARRALAYIDEAQPLSPTRKLGAPAPFAKLVQLAAVSHTDRVLDLGCGTGYSAAVLARLAAHVVAVETDPALAAAARKTLAELEVGNVGVVEGALETAGGADGPYDVIVIEGALEEVPDALLAQLKPEGRLAALIAAPGRPAVAHLFVRSGEGIAAKAEFDAVLPPLAPRRDDRFVF</sequence>
<dbReference type="InterPro" id="IPR000682">
    <property type="entry name" value="PCMT"/>
</dbReference>
<dbReference type="Gene3D" id="3.40.50.150">
    <property type="entry name" value="Vaccinia Virus protein VP39"/>
    <property type="match status" value="1"/>
</dbReference>
<dbReference type="GO" id="GO:0005737">
    <property type="term" value="C:cytoplasm"/>
    <property type="evidence" value="ECO:0007669"/>
    <property type="project" value="TreeGrafter"/>
</dbReference>
<dbReference type="PANTHER" id="PTHR11579:SF18">
    <property type="entry name" value="PROTEIN-L-ISOASPARTATE O-METHYLTRANSFERASE"/>
    <property type="match status" value="1"/>
</dbReference>
<dbReference type="Pfam" id="PF01135">
    <property type="entry name" value="PCMT"/>
    <property type="match status" value="1"/>
</dbReference>
<evidence type="ECO:0000256" key="1">
    <source>
        <dbReference type="ARBA" id="ARBA00005369"/>
    </source>
</evidence>
<accession>A0A933NZV5</accession>
<reference evidence="4" key="1">
    <citation type="submission" date="2020-07" db="EMBL/GenBank/DDBJ databases">
        <title>Huge and variable diversity of episymbiotic CPR bacteria and DPANN archaea in groundwater ecosystems.</title>
        <authorList>
            <person name="He C.Y."/>
            <person name="Keren R."/>
            <person name="Whittaker M."/>
            <person name="Farag I.F."/>
            <person name="Doudna J."/>
            <person name="Cate J.H.D."/>
            <person name="Banfield J.F."/>
        </authorList>
    </citation>
    <scope>NUCLEOTIDE SEQUENCE</scope>
    <source>
        <strain evidence="4">NC_groundwater_1586_Pr3_B-0.1um_66_15</strain>
    </source>
</reference>
<comment type="caution">
    <text evidence="4">The sequence shown here is derived from an EMBL/GenBank/DDBJ whole genome shotgun (WGS) entry which is preliminary data.</text>
</comment>
<evidence type="ECO:0000256" key="2">
    <source>
        <dbReference type="ARBA" id="ARBA00013346"/>
    </source>
</evidence>